<dbReference type="PROSITE" id="PS50010">
    <property type="entry name" value="DH_2"/>
    <property type="match status" value="1"/>
</dbReference>
<dbReference type="GO" id="GO:0005096">
    <property type="term" value="F:GTPase activator activity"/>
    <property type="evidence" value="ECO:0007669"/>
    <property type="project" value="InterPro"/>
</dbReference>
<gene>
    <name evidence="4" type="ORF">DGYR_LOCUS8824</name>
</gene>
<protein>
    <submittedName>
        <fullName evidence="4">DgyrCDS9345</fullName>
    </submittedName>
</protein>
<feature type="compositionally biased region" description="Basic and acidic residues" evidence="1">
    <location>
        <begin position="610"/>
        <end position="632"/>
    </location>
</feature>
<dbReference type="SUPFAM" id="SSF50729">
    <property type="entry name" value="PH domain-like"/>
    <property type="match status" value="1"/>
</dbReference>
<evidence type="ECO:0000256" key="1">
    <source>
        <dbReference type="SAM" id="MobiDB-lite"/>
    </source>
</evidence>
<feature type="domain" description="Rho-GAP" evidence="3">
    <location>
        <begin position="802"/>
        <end position="987"/>
    </location>
</feature>
<comment type="caution">
    <text evidence="4">The sequence shown here is derived from an EMBL/GenBank/DDBJ whole genome shotgun (WGS) entry which is preliminary data.</text>
</comment>
<evidence type="ECO:0000313" key="4">
    <source>
        <dbReference type="EMBL" id="CAD5120786.1"/>
    </source>
</evidence>
<dbReference type="GO" id="GO:0016020">
    <property type="term" value="C:membrane"/>
    <property type="evidence" value="ECO:0007669"/>
    <property type="project" value="TreeGrafter"/>
</dbReference>
<proteinExistence type="predicted"/>
<feature type="region of interest" description="Disordered" evidence="1">
    <location>
        <begin position="610"/>
        <end position="636"/>
    </location>
</feature>
<dbReference type="SUPFAM" id="SSF49562">
    <property type="entry name" value="C2 domain (Calcium/lipid-binding domain, CaLB)"/>
    <property type="match status" value="1"/>
</dbReference>
<dbReference type="Gene3D" id="1.10.555.10">
    <property type="entry name" value="Rho GTPase activation protein"/>
    <property type="match status" value="1"/>
</dbReference>
<dbReference type="AlphaFoldDB" id="A0A7I8VY12"/>
<dbReference type="Gene3D" id="2.60.40.150">
    <property type="entry name" value="C2 domain"/>
    <property type="match status" value="1"/>
</dbReference>
<dbReference type="PROSITE" id="PS50238">
    <property type="entry name" value="RHOGAP"/>
    <property type="match status" value="1"/>
</dbReference>
<dbReference type="SUPFAM" id="SSF48065">
    <property type="entry name" value="DBL homology domain (DH-domain)"/>
    <property type="match status" value="1"/>
</dbReference>
<dbReference type="OrthoDB" id="2155291at2759"/>
<dbReference type="PANTHER" id="PTHR23182">
    <property type="entry name" value="BREAKPOINT CLUSTER REGION PROTEIN BCR"/>
    <property type="match status" value="1"/>
</dbReference>
<reference evidence="4 5" key="1">
    <citation type="submission" date="2020-08" db="EMBL/GenBank/DDBJ databases">
        <authorList>
            <person name="Hejnol A."/>
        </authorList>
    </citation>
    <scope>NUCLEOTIDE SEQUENCE [LARGE SCALE GENOMIC DNA]</scope>
</reference>
<dbReference type="EMBL" id="CAJFCJ010000013">
    <property type="protein sequence ID" value="CAD5120786.1"/>
    <property type="molecule type" value="Genomic_DNA"/>
</dbReference>
<dbReference type="Gene3D" id="1.20.900.10">
    <property type="entry name" value="Dbl homology (DH) domain"/>
    <property type="match status" value="1"/>
</dbReference>
<evidence type="ECO:0000259" key="3">
    <source>
        <dbReference type="PROSITE" id="PS50238"/>
    </source>
</evidence>
<evidence type="ECO:0000313" key="5">
    <source>
        <dbReference type="Proteomes" id="UP000549394"/>
    </source>
</evidence>
<dbReference type="PANTHER" id="PTHR23182:SF1">
    <property type="entry name" value="RHO GTPASE ACTIVATING PROTEIN AT 1A, ISOFORM E"/>
    <property type="match status" value="1"/>
</dbReference>
<evidence type="ECO:0000259" key="2">
    <source>
        <dbReference type="PROSITE" id="PS50010"/>
    </source>
</evidence>
<name>A0A7I8VY12_9ANNE</name>
<accession>A0A7I8VY12</accession>
<feature type="domain" description="DH" evidence="2">
    <location>
        <begin position="201"/>
        <end position="418"/>
    </location>
</feature>
<dbReference type="InterPro" id="IPR000198">
    <property type="entry name" value="RhoGAP_dom"/>
</dbReference>
<dbReference type="InterPro" id="IPR035892">
    <property type="entry name" value="C2_domain_sf"/>
</dbReference>
<sequence length="1000" mass="115926">MELLEELRREFSDRFPNDVLPSAIEDCLDDGNLAQEQMEKLRDDIENFRHKLRLKEYLLQFLETKSVKYERKPTILSPSMKEALEKFSDPDAELECSSPFFLGSDRGESTTEDNFEEFNPVVSPPSDSEAEDQFPTRYEKFKGFQRISKRSIDDEDDPESENKIYVNIQLKSLGSLASRPNRDAIYLEEGDNSIDSNKLKDRKAYLQGFLTDEIAYTKTLSQLMALKEKLEDVHRESKKSSKYVKTDDIDVIFKCIPEMYSTHDNFVEMLRNTLENYNRDSEISDIFKNMITTDIDIGQNYINNYSKASKCLEKLIEQIDKRKELRDIGTFMRYQLQEIASARKEEVKSSSKNDLRECIEPGQETYLTLLQKPITRVQKNLSIIPELIKLTPENHRDFARLKKITIEQQSFLKTYEPKVIEGEKVRHDLKNCVVAEQSGYRNRLRTLVLFNDCIACCRLIRREKENIQLMLKWFTPVLDIQELIPQEGNQSRMAELKRLRDKLTDTGNEMNKRRKYIDSCDNIISAYGNLNRENKDQHQQTSKFTQEKEMAIFDKLAKEARELTTKLTSLAPFLPLVIKSKNKKSHTVLFTSEFERGEWMKEIFAQKAKQEKITKSSDRRSSPSRVPDDDSKISSTDVQTSLNSMAWECLADPLDMFTDSTTTTLINGSGHIIIHRVNGLTDPINIKCAVEADSFGQRYIYSWTRLIPRTLKPSWEDEGFWVDFQGSEIMKIYVFQIDEGNDKIIGECSMLLSELYKDRIWQKKNFTINEKEVSIDVTINFQDMSTAHRRKNKNDDSAFFGVEIKDISAREHNLVPSIVQICAETVEEKGKNAEGIYRLSGLSQEVSKLKAYFEKDMYKAKKFCNEGDINTVCSVMKLFFRELPQALLSGLYKATENVDTKDLPQIIKQFLKDINTSSSTRCVYETARYLFIHLVQIEKYRDSNKMTLSNLATVFSPNLLENPLETGEITSVDELHHLSIRQTNILHTALEMTKAGILFT</sequence>
<dbReference type="Proteomes" id="UP000549394">
    <property type="component" value="Unassembled WGS sequence"/>
</dbReference>
<dbReference type="SUPFAM" id="SSF48350">
    <property type="entry name" value="GTPase activation domain, GAP"/>
    <property type="match status" value="1"/>
</dbReference>
<dbReference type="Pfam" id="PF00620">
    <property type="entry name" value="RhoGAP"/>
    <property type="match status" value="1"/>
</dbReference>
<dbReference type="GO" id="GO:0005085">
    <property type="term" value="F:guanyl-nucleotide exchange factor activity"/>
    <property type="evidence" value="ECO:0007669"/>
    <property type="project" value="InterPro"/>
</dbReference>
<dbReference type="SMART" id="SM00324">
    <property type="entry name" value="RhoGAP"/>
    <property type="match status" value="1"/>
</dbReference>
<dbReference type="InterPro" id="IPR000219">
    <property type="entry name" value="DH_dom"/>
</dbReference>
<dbReference type="GO" id="GO:0007165">
    <property type="term" value="P:signal transduction"/>
    <property type="evidence" value="ECO:0007669"/>
    <property type="project" value="InterPro"/>
</dbReference>
<dbReference type="InterPro" id="IPR035899">
    <property type="entry name" value="DBL_dom_sf"/>
</dbReference>
<keyword evidence="5" id="KW-1185">Reference proteome</keyword>
<dbReference type="Pfam" id="PF00621">
    <property type="entry name" value="RhoGEF"/>
    <property type="match status" value="1"/>
</dbReference>
<organism evidence="4 5">
    <name type="scientific">Dimorphilus gyrociliatus</name>
    <dbReference type="NCBI Taxonomy" id="2664684"/>
    <lineage>
        <taxon>Eukaryota</taxon>
        <taxon>Metazoa</taxon>
        <taxon>Spiralia</taxon>
        <taxon>Lophotrochozoa</taxon>
        <taxon>Annelida</taxon>
        <taxon>Polychaeta</taxon>
        <taxon>Polychaeta incertae sedis</taxon>
        <taxon>Dinophilidae</taxon>
        <taxon>Dimorphilus</taxon>
    </lineage>
</organism>
<dbReference type="InterPro" id="IPR037769">
    <property type="entry name" value="Abr/Bcr"/>
</dbReference>
<dbReference type="InterPro" id="IPR008936">
    <property type="entry name" value="Rho_GTPase_activation_prot"/>
</dbReference>